<evidence type="ECO:0000259" key="4">
    <source>
        <dbReference type="Pfam" id="PF20570"/>
    </source>
</evidence>
<evidence type="ECO:0000313" key="6">
    <source>
        <dbReference type="Proteomes" id="UP000001219"/>
    </source>
</evidence>
<evidence type="ECO:0000256" key="2">
    <source>
        <dbReference type="SAM" id="MobiDB-lite"/>
    </source>
</evidence>
<sequence>MTTSNGRSADSRRSGRSVSQWLLGLLIVLALAASILMVFTDSLTITGSLAVIAALWAAVIGAILVTKFRRQAESAEAKSRDLRLVYELQLEREIAARRQYELDVETTIRKEVSAEANEELAELKAQVLALRSSLELLIGEPLPDQRAALPNEKLRELASGLGPGGQGSGSQGAGSQGSGGRGPGGYAGQGFGSSFGGPAPSYGAAGFADDGAVAARDFAATAPVADDGRHTEPVDPNEMTEVIPVVTDDPISGRIATEVPLDEVPDATGSHEPHQGADTVSDAEIVETAAEPESRPEPTVAAEPSVARPFAGGFYGGSAGADDATPPQSQPQSQPQPVRPTPVFTDETPTDEWAREAVAAAAAEAQAGATQTDTRDQAETETEGDAETATADAESGAGRHEGAGPDATPASTYGRRRRRVDDDADSAHSNGLPVSELLNQLRQADSAGGGRRRRAD</sequence>
<dbReference type="EMBL" id="CP001802">
    <property type="protein sequence ID" value="ACY23181.1"/>
    <property type="molecule type" value="Genomic_DNA"/>
</dbReference>
<dbReference type="Proteomes" id="UP000001219">
    <property type="component" value="Chromosome"/>
</dbReference>
<name>D0L428_GORB4</name>
<dbReference type="RefSeq" id="WP_012835684.1">
    <property type="nucleotide sequence ID" value="NC_013441.1"/>
</dbReference>
<protein>
    <recommendedName>
        <fullName evidence="4">DUF6779 domain-containing protein</fullName>
    </recommendedName>
</protein>
<keyword evidence="6" id="KW-1185">Reference proteome</keyword>
<dbReference type="AlphaFoldDB" id="D0L428"/>
<evidence type="ECO:0000313" key="5">
    <source>
        <dbReference type="EMBL" id="ACY23181.1"/>
    </source>
</evidence>
<feature type="domain" description="DUF6779" evidence="4">
    <location>
        <begin position="49"/>
        <end position="152"/>
    </location>
</feature>
<feature type="region of interest" description="Disordered" evidence="2">
    <location>
        <begin position="157"/>
        <end position="192"/>
    </location>
</feature>
<evidence type="ECO:0000256" key="3">
    <source>
        <dbReference type="SAM" id="Phobius"/>
    </source>
</evidence>
<proteinExistence type="predicted"/>
<feature type="transmembrane region" description="Helical" evidence="3">
    <location>
        <begin position="21"/>
        <end position="39"/>
    </location>
</feature>
<reference evidence="6" key="1">
    <citation type="submission" date="2009-10" db="EMBL/GenBank/DDBJ databases">
        <title>The complete chromosome of Gordonia bronchialis DSM 43247.</title>
        <authorList>
            <consortium name="US DOE Joint Genome Institute (JGI-PGF)"/>
            <person name="Lucas S."/>
            <person name="Copeland A."/>
            <person name="Lapidus A."/>
            <person name="Glavina del Rio T."/>
            <person name="Dalin E."/>
            <person name="Tice H."/>
            <person name="Bruce D."/>
            <person name="Goodwin L."/>
            <person name="Pitluck S."/>
            <person name="Kyrpides N."/>
            <person name="Mavromatis K."/>
            <person name="Ivanova N."/>
            <person name="Ovchinnikova G."/>
            <person name="Saunders E."/>
            <person name="Brettin T."/>
            <person name="Detter J.C."/>
            <person name="Han C."/>
            <person name="Larimer F."/>
            <person name="Land M."/>
            <person name="Hauser L."/>
            <person name="Markowitz V."/>
            <person name="Cheng J.-F."/>
            <person name="Hugenholtz P."/>
            <person name="Woyke T."/>
            <person name="Wu D."/>
            <person name="Jando M."/>
            <person name="Schneider S."/>
            <person name="Goeker M."/>
            <person name="Klenk H.-P."/>
            <person name="Eisen J.A."/>
        </authorList>
    </citation>
    <scope>NUCLEOTIDE SEQUENCE [LARGE SCALE GENOMIC DNA]</scope>
    <source>
        <strain evidence="6">ATCC 25592 / DSM 43247 / BCRC 13721 / JCM 3198 / KCTC 3076 / NBRC 16047 / NCTC 10667</strain>
    </source>
</reference>
<feature type="compositionally biased region" description="Low complexity" evidence="2">
    <location>
        <begin position="320"/>
        <end position="336"/>
    </location>
</feature>
<feature type="region of interest" description="Disordered" evidence="2">
    <location>
        <begin position="287"/>
        <end position="456"/>
    </location>
</feature>
<dbReference type="eggNOG" id="ENOG5033Y1Q">
    <property type="taxonomic scope" value="Bacteria"/>
</dbReference>
<dbReference type="Pfam" id="PF20570">
    <property type="entry name" value="DUF6779"/>
    <property type="match status" value="1"/>
</dbReference>
<feature type="transmembrane region" description="Helical" evidence="3">
    <location>
        <begin position="45"/>
        <end position="65"/>
    </location>
</feature>
<accession>D0L428</accession>
<dbReference type="InterPro" id="IPR046706">
    <property type="entry name" value="DUF6779"/>
</dbReference>
<reference evidence="5 6" key="2">
    <citation type="journal article" date="2010" name="Stand. Genomic Sci.">
        <title>Complete genome sequence of Gordonia bronchialis type strain (3410).</title>
        <authorList>
            <person name="Ivanova N."/>
            <person name="Sikorski J."/>
            <person name="Jando M."/>
            <person name="Lapidus A."/>
            <person name="Nolan M."/>
            <person name="Lucas S."/>
            <person name="Del Rio T.G."/>
            <person name="Tice H."/>
            <person name="Copeland A."/>
            <person name="Cheng J.F."/>
            <person name="Chen F."/>
            <person name="Bruce D."/>
            <person name="Goodwin L."/>
            <person name="Pitluck S."/>
            <person name="Mavromatis K."/>
            <person name="Ovchinnikova G."/>
            <person name="Pati A."/>
            <person name="Chen A."/>
            <person name="Palaniappan K."/>
            <person name="Land M."/>
            <person name="Hauser L."/>
            <person name="Chang Y.J."/>
            <person name="Jeffries C.D."/>
            <person name="Chain P."/>
            <person name="Saunders E."/>
            <person name="Han C."/>
            <person name="Detter J.C."/>
            <person name="Brettin T."/>
            <person name="Rohde M."/>
            <person name="Goker M."/>
            <person name="Bristow J."/>
            <person name="Eisen J.A."/>
            <person name="Markowitz V."/>
            <person name="Hugenholtz P."/>
            <person name="Klenk H.P."/>
            <person name="Kyrpides N.C."/>
        </authorList>
    </citation>
    <scope>NUCLEOTIDE SEQUENCE [LARGE SCALE GENOMIC DNA]</scope>
    <source>
        <strain evidence="6">ATCC 25592 / DSM 43247 / BCRC 13721 / JCM 3198 / KCTC 3076 / NBRC 16047 / NCTC 10667</strain>
    </source>
</reference>
<keyword evidence="3" id="KW-0472">Membrane</keyword>
<evidence type="ECO:0000256" key="1">
    <source>
        <dbReference type="SAM" id="Coils"/>
    </source>
</evidence>
<feature type="compositionally biased region" description="Low complexity" evidence="2">
    <location>
        <begin position="387"/>
        <end position="396"/>
    </location>
</feature>
<feature type="compositionally biased region" description="Low complexity" evidence="2">
    <location>
        <begin position="356"/>
        <end position="369"/>
    </location>
</feature>
<dbReference type="HOGENOM" id="CLU_599587_0_0_11"/>
<organism evidence="5 6">
    <name type="scientific">Gordonia bronchialis (strain ATCC 25592 / DSM 43247 / BCRC 13721 / JCM 3198 / KCTC 3076 / NBRC 16047 / NCTC 10667)</name>
    <name type="common">Rhodococcus bronchialis</name>
    <dbReference type="NCBI Taxonomy" id="526226"/>
    <lineage>
        <taxon>Bacteria</taxon>
        <taxon>Bacillati</taxon>
        <taxon>Actinomycetota</taxon>
        <taxon>Actinomycetes</taxon>
        <taxon>Mycobacteriales</taxon>
        <taxon>Gordoniaceae</taxon>
        <taxon>Gordonia</taxon>
    </lineage>
</organism>
<dbReference type="OrthoDB" id="4774085at2"/>
<keyword evidence="3" id="KW-0812">Transmembrane</keyword>
<feature type="compositionally biased region" description="Gly residues" evidence="2">
    <location>
        <begin position="161"/>
        <end position="192"/>
    </location>
</feature>
<keyword evidence="3" id="KW-1133">Transmembrane helix</keyword>
<feature type="coiled-coil region" evidence="1">
    <location>
        <begin position="113"/>
        <end position="140"/>
    </location>
</feature>
<keyword evidence="1" id="KW-0175">Coiled coil</keyword>
<dbReference type="STRING" id="526226.Gbro_4011"/>
<dbReference type="KEGG" id="gbr:Gbro_4011"/>
<gene>
    <name evidence="5" type="ordered locus">Gbro_4011</name>
</gene>